<dbReference type="AlphaFoldDB" id="A0A7E4W0Z5"/>
<proteinExistence type="predicted"/>
<reference evidence="1" key="1">
    <citation type="journal article" date="2013" name="Genetics">
        <title>The draft genome and transcriptome of Panagrellus redivivus are shaped by the harsh demands of a free-living lifestyle.</title>
        <authorList>
            <person name="Srinivasan J."/>
            <person name="Dillman A.R."/>
            <person name="Macchietto M.G."/>
            <person name="Heikkinen L."/>
            <person name="Lakso M."/>
            <person name="Fracchia K.M."/>
            <person name="Antoshechkin I."/>
            <person name="Mortazavi A."/>
            <person name="Wong G."/>
            <person name="Sternberg P.W."/>
        </authorList>
    </citation>
    <scope>NUCLEOTIDE SEQUENCE [LARGE SCALE GENOMIC DNA]</scope>
    <source>
        <strain evidence="1">MT8872</strain>
    </source>
</reference>
<protein>
    <submittedName>
        <fullName evidence="2">Uncharacterized protein</fullName>
    </submittedName>
</protein>
<evidence type="ECO:0000313" key="1">
    <source>
        <dbReference type="Proteomes" id="UP000492821"/>
    </source>
</evidence>
<evidence type="ECO:0000313" key="2">
    <source>
        <dbReference type="WBParaSite" id="Pan_g5810.t1"/>
    </source>
</evidence>
<accession>A0A7E4W0Z5</accession>
<sequence length="187" mass="20981">MTGWLARPGSEEGRQRECHIWKSFSTGQRPPTPAPECQWRRLSLVVGSSFLARAPIIPNNPNHKASGAARHAACIDRSGPAARDMRVRPSRPRGLGPGALACVQRETPDERLSRPQKTTTPKSTRVACIAWEEFHCIHRQPEAELSAVILVLYESRSFKFIHFDYATPIVSSSKPSTPIFWYFDIDC</sequence>
<organism evidence="1 2">
    <name type="scientific">Panagrellus redivivus</name>
    <name type="common">Microworm</name>
    <dbReference type="NCBI Taxonomy" id="6233"/>
    <lineage>
        <taxon>Eukaryota</taxon>
        <taxon>Metazoa</taxon>
        <taxon>Ecdysozoa</taxon>
        <taxon>Nematoda</taxon>
        <taxon>Chromadorea</taxon>
        <taxon>Rhabditida</taxon>
        <taxon>Tylenchina</taxon>
        <taxon>Panagrolaimomorpha</taxon>
        <taxon>Panagrolaimoidea</taxon>
        <taxon>Panagrolaimidae</taxon>
        <taxon>Panagrellus</taxon>
    </lineage>
</organism>
<name>A0A7E4W0Z5_PANRE</name>
<dbReference type="Proteomes" id="UP000492821">
    <property type="component" value="Unassembled WGS sequence"/>
</dbReference>
<keyword evidence="1" id="KW-1185">Reference proteome</keyword>
<reference evidence="2" key="2">
    <citation type="submission" date="2020-10" db="UniProtKB">
        <authorList>
            <consortium name="WormBaseParasite"/>
        </authorList>
    </citation>
    <scope>IDENTIFICATION</scope>
</reference>
<dbReference type="WBParaSite" id="Pan_g5810.t1">
    <property type="protein sequence ID" value="Pan_g5810.t1"/>
    <property type="gene ID" value="Pan_g5810"/>
</dbReference>